<keyword evidence="15" id="KW-1185">Reference proteome</keyword>
<evidence type="ECO:0000256" key="2">
    <source>
        <dbReference type="ARBA" id="ARBA00022679"/>
    </source>
</evidence>
<evidence type="ECO:0000256" key="3">
    <source>
        <dbReference type="ARBA" id="ARBA00022692"/>
    </source>
</evidence>
<accession>A0A0L6VQJ3</accession>
<comment type="catalytic activity">
    <reaction evidence="10 11">
        <text>L-cysteinyl-[protein] + hexadecanoyl-CoA = S-hexadecanoyl-L-cysteinyl-[protein] + CoA</text>
        <dbReference type="Rhea" id="RHEA:36683"/>
        <dbReference type="Rhea" id="RHEA-COMP:10131"/>
        <dbReference type="Rhea" id="RHEA-COMP:11032"/>
        <dbReference type="ChEBI" id="CHEBI:29950"/>
        <dbReference type="ChEBI" id="CHEBI:57287"/>
        <dbReference type="ChEBI" id="CHEBI:57379"/>
        <dbReference type="ChEBI" id="CHEBI:74151"/>
        <dbReference type="EC" id="2.3.1.225"/>
    </reaction>
</comment>
<dbReference type="GO" id="GO:0016020">
    <property type="term" value="C:membrane"/>
    <property type="evidence" value="ECO:0007669"/>
    <property type="project" value="UniProtKB-SubCell"/>
</dbReference>
<dbReference type="STRING" id="27349.A0A0L6VQJ3"/>
<organism evidence="14 15">
    <name type="scientific">Puccinia sorghi</name>
    <dbReference type="NCBI Taxonomy" id="27349"/>
    <lineage>
        <taxon>Eukaryota</taxon>
        <taxon>Fungi</taxon>
        <taxon>Dikarya</taxon>
        <taxon>Basidiomycota</taxon>
        <taxon>Pucciniomycotina</taxon>
        <taxon>Pucciniomycetes</taxon>
        <taxon>Pucciniales</taxon>
        <taxon>Pucciniaceae</taxon>
        <taxon>Puccinia</taxon>
    </lineage>
</organism>
<feature type="domain" description="Palmitoyltransferase DHHC" evidence="13">
    <location>
        <begin position="417"/>
        <end position="536"/>
    </location>
</feature>
<dbReference type="AlphaFoldDB" id="A0A0L6VQJ3"/>
<evidence type="ECO:0000256" key="9">
    <source>
        <dbReference type="ARBA" id="ARBA00038298"/>
    </source>
</evidence>
<feature type="compositionally biased region" description="Low complexity" evidence="12">
    <location>
        <begin position="197"/>
        <end position="208"/>
    </location>
</feature>
<dbReference type="GO" id="GO:0005794">
    <property type="term" value="C:Golgi apparatus"/>
    <property type="evidence" value="ECO:0007669"/>
    <property type="project" value="TreeGrafter"/>
</dbReference>
<feature type="region of interest" description="Disordered" evidence="12">
    <location>
        <begin position="370"/>
        <end position="396"/>
    </location>
</feature>
<comment type="similarity">
    <text evidence="9">Belongs to the DHHC palmitoyltransferase family. PFA5 subfamily.</text>
</comment>
<dbReference type="GO" id="GO:0005783">
    <property type="term" value="C:endoplasmic reticulum"/>
    <property type="evidence" value="ECO:0007669"/>
    <property type="project" value="TreeGrafter"/>
</dbReference>
<comment type="domain">
    <text evidence="11">The DHHC domain is required for palmitoyltransferase activity.</text>
</comment>
<evidence type="ECO:0000256" key="8">
    <source>
        <dbReference type="ARBA" id="ARBA00023315"/>
    </source>
</evidence>
<evidence type="ECO:0000256" key="12">
    <source>
        <dbReference type="SAM" id="MobiDB-lite"/>
    </source>
</evidence>
<dbReference type="InterPro" id="IPR039859">
    <property type="entry name" value="PFA4/ZDH16/20/ERF2-like"/>
</dbReference>
<gene>
    <name evidence="14" type="ORF">VP01_1207g5</name>
</gene>
<keyword evidence="3 11" id="KW-0812">Transmembrane</keyword>
<evidence type="ECO:0000313" key="14">
    <source>
        <dbReference type="EMBL" id="KNZ62922.1"/>
    </source>
</evidence>
<dbReference type="EC" id="2.3.1.225" evidence="11"/>
<feature type="compositionally biased region" description="Polar residues" evidence="12">
    <location>
        <begin position="209"/>
        <end position="220"/>
    </location>
</feature>
<keyword evidence="6" id="KW-0564">Palmitate</keyword>
<dbReference type="PANTHER" id="PTHR22883">
    <property type="entry name" value="ZINC FINGER DHHC DOMAIN CONTAINING PROTEIN"/>
    <property type="match status" value="1"/>
</dbReference>
<feature type="transmembrane region" description="Helical" evidence="11">
    <location>
        <begin position="342"/>
        <end position="361"/>
    </location>
</feature>
<dbReference type="InterPro" id="IPR001594">
    <property type="entry name" value="Palmitoyltrfase_DHHC"/>
</dbReference>
<keyword evidence="2 11" id="KW-0808">Transferase</keyword>
<feature type="region of interest" description="Disordered" evidence="12">
    <location>
        <begin position="194"/>
        <end position="243"/>
    </location>
</feature>
<evidence type="ECO:0000256" key="4">
    <source>
        <dbReference type="ARBA" id="ARBA00022989"/>
    </source>
</evidence>
<protein>
    <recommendedName>
        <fullName evidence="11">Palmitoyltransferase</fullName>
        <ecNumber evidence="11">2.3.1.225</ecNumber>
    </recommendedName>
</protein>
<reference evidence="14 15" key="1">
    <citation type="submission" date="2015-08" db="EMBL/GenBank/DDBJ databases">
        <title>Next Generation Sequencing and Analysis of the Genome of Puccinia sorghi L Schw, the Causal Agent of Maize Common Rust.</title>
        <authorList>
            <person name="Rochi L."/>
            <person name="Burguener G."/>
            <person name="Darino M."/>
            <person name="Turjanski A."/>
            <person name="Kreff E."/>
            <person name="Dieguez M.J."/>
            <person name="Sacco F."/>
        </authorList>
    </citation>
    <scope>NUCLEOTIDE SEQUENCE [LARGE SCALE GENOMIC DNA]</scope>
    <source>
        <strain evidence="14 15">RO10H11247</strain>
    </source>
</reference>
<feature type="transmembrane region" description="Helical" evidence="11">
    <location>
        <begin position="306"/>
        <end position="330"/>
    </location>
</feature>
<feature type="compositionally biased region" description="Polar residues" evidence="12">
    <location>
        <begin position="228"/>
        <end position="239"/>
    </location>
</feature>
<evidence type="ECO:0000256" key="6">
    <source>
        <dbReference type="ARBA" id="ARBA00023139"/>
    </source>
</evidence>
<sequence>MAHFKDAVANPVASSVQVSEPISTSICAPLSAEMRPESLGCSVMEVGAKDALARSTKDSLAFEYPGIALSDSTKCNPILVADANYPLKYTSGSHSPMCQAPEFLVSQMKLGEMPDIFYSTVGEQQHAPGHALIRESLSASLSSTYTSVATSVTLVSVTPSLSSIDEDLITQALAWLDRDTPELTLSVAPFAQDEHLSSPSTSESSVCSTPQPGDQTSNGPHCSYDGPRTSQSSMSSQLANPPLQEYRHPDMTNLPTLETCDETPESCHHVLRFSLPWSEAKSRNVCSKSSPCQPEISPRHEIPWPAILSAIWAVLIPLGCLLCNGSWLVAPSEKAPVGKVVLVLYCYLICIMLSSMWKAAWSNPGTIPRNLDPDPQLDSDEERSPTQAEQKMNEAPSLTKAIVQPRWVNIGDYIVPTKWCRRCQSYRPPRASHCRICDYCVQQADHHCTFLNNCIGRRNYFVFLTFLFSTSVAMLSTIAISISHLILIPYTASHPAAIGNCVVISLALSLGLPVMCLLVFHLRLISRNVTTMEQMRPVIIREAGIESLTNENVAIFSLGKWQLNWLWIVCRPSFSLG</sequence>
<evidence type="ECO:0000313" key="15">
    <source>
        <dbReference type="Proteomes" id="UP000037035"/>
    </source>
</evidence>
<dbReference type="VEuPathDB" id="FungiDB:VP01_1207g5"/>
<feature type="transmembrane region" description="Helical" evidence="11">
    <location>
        <begin position="460"/>
        <end position="490"/>
    </location>
</feature>
<dbReference type="OrthoDB" id="9909019at2759"/>
<comment type="caution">
    <text evidence="14">The sequence shown here is derived from an EMBL/GenBank/DDBJ whole genome shotgun (WGS) entry which is preliminary data.</text>
</comment>
<keyword evidence="8 11" id="KW-0012">Acyltransferase</keyword>
<dbReference type="EMBL" id="LAVV01002310">
    <property type="protein sequence ID" value="KNZ62922.1"/>
    <property type="molecule type" value="Genomic_DNA"/>
</dbReference>
<name>A0A0L6VQJ3_9BASI</name>
<keyword evidence="4 11" id="KW-1133">Transmembrane helix</keyword>
<dbReference type="PANTHER" id="PTHR22883:SF23">
    <property type="entry name" value="PALMITOYLTRANSFERASE ZDHHC6"/>
    <property type="match status" value="1"/>
</dbReference>
<evidence type="ECO:0000256" key="7">
    <source>
        <dbReference type="ARBA" id="ARBA00023288"/>
    </source>
</evidence>
<evidence type="ECO:0000256" key="1">
    <source>
        <dbReference type="ARBA" id="ARBA00004141"/>
    </source>
</evidence>
<comment type="subcellular location">
    <subcellularLocation>
        <location evidence="1">Membrane</location>
        <topology evidence="1">Multi-pass membrane protein</topology>
    </subcellularLocation>
</comment>
<keyword evidence="7" id="KW-0449">Lipoprotein</keyword>
<dbReference type="PROSITE" id="PS50216">
    <property type="entry name" value="DHHC"/>
    <property type="match status" value="1"/>
</dbReference>
<dbReference type="Proteomes" id="UP000037035">
    <property type="component" value="Unassembled WGS sequence"/>
</dbReference>
<evidence type="ECO:0000256" key="5">
    <source>
        <dbReference type="ARBA" id="ARBA00023136"/>
    </source>
</evidence>
<evidence type="ECO:0000259" key="13">
    <source>
        <dbReference type="Pfam" id="PF01529"/>
    </source>
</evidence>
<evidence type="ECO:0000256" key="10">
    <source>
        <dbReference type="ARBA" id="ARBA00048048"/>
    </source>
</evidence>
<dbReference type="Pfam" id="PF01529">
    <property type="entry name" value="DHHC"/>
    <property type="match status" value="1"/>
</dbReference>
<dbReference type="GO" id="GO:0019706">
    <property type="term" value="F:protein-cysteine S-palmitoyltransferase activity"/>
    <property type="evidence" value="ECO:0007669"/>
    <property type="project" value="UniProtKB-EC"/>
</dbReference>
<feature type="transmembrane region" description="Helical" evidence="11">
    <location>
        <begin position="496"/>
        <end position="520"/>
    </location>
</feature>
<dbReference type="GO" id="GO:0006612">
    <property type="term" value="P:protein targeting to membrane"/>
    <property type="evidence" value="ECO:0007669"/>
    <property type="project" value="TreeGrafter"/>
</dbReference>
<evidence type="ECO:0000256" key="11">
    <source>
        <dbReference type="RuleBase" id="RU079119"/>
    </source>
</evidence>
<proteinExistence type="inferred from homology"/>
<keyword evidence="5 11" id="KW-0472">Membrane</keyword>